<feature type="region of interest" description="Disordered" evidence="1">
    <location>
        <begin position="1"/>
        <end position="38"/>
    </location>
</feature>
<protein>
    <submittedName>
        <fullName evidence="2">Uncharacterized protein</fullName>
    </submittedName>
</protein>
<feature type="compositionally biased region" description="Basic residues" evidence="1">
    <location>
        <begin position="25"/>
        <end position="36"/>
    </location>
</feature>
<proteinExistence type="predicted"/>
<name>A0ABN7P366_TIMPD</name>
<gene>
    <name evidence="2" type="ORF">TPAB3V08_LOCUS9284</name>
</gene>
<accession>A0ABN7P366</accession>
<dbReference type="EMBL" id="CAJPIN010019735">
    <property type="protein sequence ID" value="CAG2062333.1"/>
    <property type="molecule type" value="Genomic_DNA"/>
</dbReference>
<evidence type="ECO:0000256" key="1">
    <source>
        <dbReference type="SAM" id="MobiDB-lite"/>
    </source>
</evidence>
<evidence type="ECO:0000313" key="2">
    <source>
        <dbReference type="EMBL" id="CAG2062333.1"/>
    </source>
</evidence>
<organism evidence="2 3">
    <name type="scientific">Timema podura</name>
    <name type="common">Walking stick</name>
    <dbReference type="NCBI Taxonomy" id="61482"/>
    <lineage>
        <taxon>Eukaryota</taxon>
        <taxon>Metazoa</taxon>
        <taxon>Ecdysozoa</taxon>
        <taxon>Arthropoda</taxon>
        <taxon>Hexapoda</taxon>
        <taxon>Insecta</taxon>
        <taxon>Pterygota</taxon>
        <taxon>Neoptera</taxon>
        <taxon>Polyneoptera</taxon>
        <taxon>Phasmatodea</taxon>
        <taxon>Timematodea</taxon>
        <taxon>Timematoidea</taxon>
        <taxon>Timematidae</taxon>
        <taxon>Timema</taxon>
    </lineage>
</organism>
<feature type="compositionally biased region" description="Acidic residues" evidence="1">
    <location>
        <begin position="1"/>
        <end position="18"/>
    </location>
</feature>
<comment type="caution">
    <text evidence="2">The sequence shown here is derived from an EMBL/GenBank/DDBJ whole genome shotgun (WGS) entry which is preliminary data.</text>
</comment>
<dbReference type="Proteomes" id="UP001153148">
    <property type="component" value="Unassembled WGS sequence"/>
</dbReference>
<evidence type="ECO:0000313" key="3">
    <source>
        <dbReference type="Proteomes" id="UP001153148"/>
    </source>
</evidence>
<keyword evidence="3" id="KW-1185">Reference proteome</keyword>
<sequence>DEDTEFENEDFSDGDDDTWSISTGRNKHTFPRKSVSKQRQMSRYQRMINHLQNEYIPEEYLHAMWGWISQNTRKRFVDRYEEQGEEGKAQSLP</sequence>
<feature type="non-terminal residue" evidence="2">
    <location>
        <position position="1"/>
    </location>
</feature>
<reference evidence="2" key="1">
    <citation type="submission" date="2021-03" db="EMBL/GenBank/DDBJ databases">
        <authorList>
            <person name="Tran Van P."/>
        </authorList>
    </citation>
    <scope>NUCLEOTIDE SEQUENCE</scope>
</reference>